<evidence type="ECO:0000313" key="3">
    <source>
        <dbReference type="Proteomes" id="UP001366166"/>
    </source>
</evidence>
<gene>
    <name evidence="2" type="ORF">FAK_01970</name>
</gene>
<proteinExistence type="predicted"/>
<organism evidence="2 3">
    <name type="scientific">Desulfoferula mesophila</name>
    <dbReference type="NCBI Taxonomy" id="3058419"/>
    <lineage>
        <taxon>Bacteria</taxon>
        <taxon>Pseudomonadati</taxon>
        <taxon>Thermodesulfobacteriota</taxon>
        <taxon>Desulfarculia</taxon>
        <taxon>Desulfarculales</taxon>
        <taxon>Desulfarculaceae</taxon>
        <taxon>Desulfoferula</taxon>
    </lineage>
</organism>
<feature type="domain" description="UvrD-like helicase C-terminal" evidence="1">
    <location>
        <begin position="142"/>
        <end position="187"/>
    </location>
</feature>
<dbReference type="Gene3D" id="3.40.50.300">
    <property type="entry name" value="P-loop containing nucleotide triphosphate hydrolases"/>
    <property type="match status" value="1"/>
</dbReference>
<dbReference type="InterPro" id="IPR027785">
    <property type="entry name" value="UvrD-like_helicase_C"/>
</dbReference>
<reference evidence="3" key="1">
    <citation type="journal article" date="2023" name="Arch. Microbiol.">
        <title>Desulfoferula mesophilus gen. nov. sp. nov., a mesophilic sulfate-reducing bacterium isolated from a brackish lake sediment.</title>
        <authorList>
            <person name="Watanabe T."/>
            <person name="Yabe T."/>
            <person name="Tsuji J.M."/>
            <person name="Fukui M."/>
        </authorList>
    </citation>
    <scope>NUCLEOTIDE SEQUENCE [LARGE SCALE GENOMIC DNA]</scope>
    <source>
        <strain evidence="3">12FAK</strain>
    </source>
</reference>
<keyword evidence="3" id="KW-1185">Reference proteome</keyword>
<dbReference type="Proteomes" id="UP001366166">
    <property type="component" value="Chromosome"/>
</dbReference>
<evidence type="ECO:0000313" key="2">
    <source>
        <dbReference type="EMBL" id="BEQ13131.1"/>
    </source>
</evidence>
<dbReference type="SUPFAM" id="SSF52540">
    <property type="entry name" value="P-loop containing nucleoside triphosphate hydrolases"/>
    <property type="match status" value="1"/>
</dbReference>
<dbReference type="Pfam" id="PF13538">
    <property type="entry name" value="UvrD_C_2"/>
    <property type="match status" value="1"/>
</dbReference>
<sequence>MDSGLDPRGKNLLRIFFDDNQMVYGKAKCLPKDVEVIPIRLTRNLRNTKRIHEFIQIHYRGYTVDAIGPEGVEVKWIEAQTIGTLRRRIIGYTTKLVSTEDISAESIAILVPSEDMLETIAPEGMVGALVASRCDSPKDGSVVVDTIRRFKGLERPVVILAATTEIGESRELPYVAISRACTHLIVVGPADMLKWLRGQE</sequence>
<dbReference type="KEGG" id="dmp:FAK_01970"/>
<protein>
    <recommendedName>
        <fullName evidence="1">UvrD-like helicase C-terminal domain-containing protein</fullName>
    </recommendedName>
</protein>
<name>A0AAU9ER84_9BACT</name>
<dbReference type="AlphaFoldDB" id="A0AAU9ER84"/>
<evidence type="ECO:0000259" key="1">
    <source>
        <dbReference type="Pfam" id="PF13538"/>
    </source>
</evidence>
<dbReference type="EMBL" id="AP028679">
    <property type="protein sequence ID" value="BEQ13131.1"/>
    <property type="molecule type" value="Genomic_DNA"/>
</dbReference>
<dbReference type="InterPro" id="IPR027417">
    <property type="entry name" value="P-loop_NTPase"/>
</dbReference>
<accession>A0AAU9ER84</accession>